<dbReference type="InterPro" id="IPR050426">
    <property type="entry name" value="Glycosyltransferase_28"/>
</dbReference>
<keyword evidence="4" id="KW-1185">Reference proteome</keyword>
<protein>
    <submittedName>
        <fullName evidence="3">Glycosyl transferase family 1</fullName>
    </submittedName>
</protein>
<feature type="domain" description="Erythromycin biosynthesis protein CIII-like C-terminal" evidence="2">
    <location>
        <begin position="296"/>
        <end position="402"/>
    </location>
</feature>
<dbReference type="Pfam" id="PF03033">
    <property type="entry name" value="Glyco_transf_28"/>
    <property type="match status" value="1"/>
</dbReference>
<reference evidence="4" key="1">
    <citation type="journal article" date="2019" name="Int. J. Syst. Evol. Microbiol.">
        <title>The Global Catalogue of Microorganisms (GCM) 10K type strain sequencing project: providing services to taxonomists for standard genome sequencing and annotation.</title>
        <authorList>
            <consortium name="The Broad Institute Genomics Platform"/>
            <consortium name="The Broad Institute Genome Sequencing Center for Infectious Disease"/>
            <person name="Wu L."/>
            <person name="Ma J."/>
        </authorList>
    </citation>
    <scope>NUCLEOTIDE SEQUENCE [LARGE SCALE GENOMIC DNA]</scope>
    <source>
        <strain evidence="4">NBRC 112416</strain>
    </source>
</reference>
<dbReference type="InterPro" id="IPR002213">
    <property type="entry name" value="UDP_glucos_trans"/>
</dbReference>
<organism evidence="3 4">
    <name type="scientific">Devosia nitrariae</name>
    <dbReference type="NCBI Taxonomy" id="2071872"/>
    <lineage>
        <taxon>Bacteria</taxon>
        <taxon>Pseudomonadati</taxon>
        <taxon>Pseudomonadota</taxon>
        <taxon>Alphaproteobacteria</taxon>
        <taxon>Hyphomicrobiales</taxon>
        <taxon>Devosiaceae</taxon>
        <taxon>Devosia</taxon>
    </lineage>
</organism>
<dbReference type="RefSeq" id="WP_284343268.1">
    <property type="nucleotide sequence ID" value="NZ_BSNS01000024.1"/>
</dbReference>
<dbReference type="GO" id="GO:0016740">
    <property type="term" value="F:transferase activity"/>
    <property type="evidence" value="ECO:0007669"/>
    <property type="project" value="UniProtKB-KW"/>
</dbReference>
<name>A0ABQ5WCR8_9HYPH</name>
<evidence type="ECO:0000313" key="4">
    <source>
        <dbReference type="Proteomes" id="UP001156691"/>
    </source>
</evidence>
<comment type="caution">
    <text evidence="3">The sequence shown here is derived from an EMBL/GenBank/DDBJ whole genome shotgun (WGS) entry which is preliminary data.</text>
</comment>
<dbReference type="Pfam" id="PF06722">
    <property type="entry name" value="EryCIII-like_C"/>
    <property type="match status" value="1"/>
</dbReference>
<proteinExistence type="predicted"/>
<dbReference type="PANTHER" id="PTHR48050:SF13">
    <property type="entry name" value="STEROL 3-BETA-GLUCOSYLTRANSFERASE UGT80A2"/>
    <property type="match status" value="1"/>
</dbReference>
<evidence type="ECO:0000313" key="3">
    <source>
        <dbReference type="EMBL" id="GLQ57898.1"/>
    </source>
</evidence>
<dbReference type="InterPro" id="IPR010610">
    <property type="entry name" value="EryCIII-like_C"/>
</dbReference>
<sequence length="444" mass="49022">MVKRIAVCTIGTQGDVQPYLALAIALKARGYSVVLGASEDFQDMIEGYGIEFQSLGASIQNFLQQSRFENAMSQSMLINGPSLLRQGQQIVDIAARRAWTMCQGADAIILNMNTSFGIDIAEALRIPAIMSALQPLNSTSEFPLCMYYVGSDFGKAFNRLTYTAMTVQQIYYNLPRNKLRRELMGLDARLMGGLFRNTDGSPLTTLYAYSAIVSPRPRDWPKTAIVTGYWSLHDRSNWQPSPEFQAFLAKGEAPVYIGFGSMPFGAQRNTQILKEAVRAWGGRAVVARGWGGIDPSDLPENIFAIEKAPHDKLFKYVSAVVHHGGAGTTSAGLHLGRPTFVVPQAVDQPYWGRRVYELGCGPKPVRLRKLTPEILAEALKDLTSNVSYRRRAAAVAEELQAEDGTGKAIRVIERVMDNHQPHLRPLNPLTAFTNRPRRSAARAS</sequence>
<dbReference type="Gene3D" id="3.40.50.2000">
    <property type="entry name" value="Glycogen Phosphorylase B"/>
    <property type="match status" value="2"/>
</dbReference>
<feature type="domain" description="Glycosyltransferase family 28 N-terminal" evidence="1">
    <location>
        <begin position="5"/>
        <end position="133"/>
    </location>
</feature>
<dbReference type="CDD" id="cd03784">
    <property type="entry name" value="GT1_Gtf-like"/>
    <property type="match status" value="1"/>
</dbReference>
<dbReference type="Proteomes" id="UP001156691">
    <property type="component" value="Unassembled WGS sequence"/>
</dbReference>
<dbReference type="InterPro" id="IPR004276">
    <property type="entry name" value="GlycoTrans_28_N"/>
</dbReference>
<evidence type="ECO:0000259" key="2">
    <source>
        <dbReference type="Pfam" id="PF06722"/>
    </source>
</evidence>
<keyword evidence="3" id="KW-0808">Transferase</keyword>
<accession>A0ABQ5WCR8</accession>
<dbReference type="SUPFAM" id="SSF53756">
    <property type="entry name" value="UDP-Glycosyltransferase/glycogen phosphorylase"/>
    <property type="match status" value="1"/>
</dbReference>
<dbReference type="EMBL" id="BSNS01000024">
    <property type="protein sequence ID" value="GLQ57898.1"/>
    <property type="molecule type" value="Genomic_DNA"/>
</dbReference>
<evidence type="ECO:0000259" key="1">
    <source>
        <dbReference type="Pfam" id="PF03033"/>
    </source>
</evidence>
<dbReference type="PANTHER" id="PTHR48050">
    <property type="entry name" value="STEROL 3-BETA-GLUCOSYLTRANSFERASE"/>
    <property type="match status" value="1"/>
</dbReference>
<gene>
    <name evidence="3" type="ORF">GCM10010862_51570</name>
</gene>